<keyword evidence="10" id="KW-0175">Coiled coil</keyword>
<evidence type="ECO:0000313" key="16">
    <source>
        <dbReference type="Proteomes" id="UP000694557"/>
    </source>
</evidence>
<name>A0A8C7FDA5_ONCKI</name>
<dbReference type="InterPro" id="IPR000504">
    <property type="entry name" value="RRM_dom"/>
</dbReference>
<keyword evidence="16" id="KW-1185">Reference proteome</keyword>
<dbReference type="InterPro" id="IPR036443">
    <property type="entry name" value="Znf_RanBP2_sf"/>
</dbReference>
<sequence>CAYVLRFGRSERSGRYASDRGRDDPEWRERRDREQDRDYDQRWSDERHTDRFDERRDRDGPERRRKRHNSDRSEDGYQSDGDYQEQDYKMELGQEESKTIMLRGLSLYVTEEAIQAALEQLQGPQPVDIRLMKKRTGISRGFAFVEFYHLQDATRWMETNQNKLMIQGKCVAMHYSNRRHTFENWLCNACGLYNFRKRLRCFRCGAVKVAKETSDYQEHSLIFLTAIILRNIAPLSSVEAIMTTLAPYAILSPGNIRLIKDKQTGQNRGFAFVQLSSPLEASQLLTILQGLQPPLKLDGKTIGVDYAKSARKDLLMPDGNRVSAFSVASTAIAAAQWSSSQPKQALGATTDYGSLQEGCAQHTQVIVPDTSAYQYDESSGYYYDPQTGLYYDPNSQYYFNSQTQQYLYWDSETQTYIPAPAAAETTATAADSSSEQASASSTASSSTESKEKKDKPKSKSAQQIAKDMERWAKSLNKQKESIKSSLQGLGQGRDEDRREAAAADAGFSTLFEKKHGAGFETQPLVMNELLKNGEPETPSGLVAAYIGGDSDSEEAANPESGGVGDEGSDKLTDWKKMACLLCLRQFPGKDALLRHQQLSDLHKQNLEIHRRSKLSEAQLEELERKEMELKYRDRAAERRDKYGVPEPPAPKKKKFYQPPAPTVNYEQPTKDGLTSDNIGNKMLQAMGWQEGKGLGRNQQGITAPISASLRTKGTGLGIKGSNYELSASDTYKDAVRKAMFARFTEIE</sequence>
<feature type="domain" description="RanBP2-type" evidence="14">
    <location>
        <begin position="181"/>
        <end position="210"/>
    </location>
</feature>
<dbReference type="InterPro" id="IPR035979">
    <property type="entry name" value="RBD_domain_sf"/>
</dbReference>
<dbReference type="GeneTree" id="ENSGT00940000156617"/>
<keyword evidence="4 9" id="KW-0863">Zinc-finger</keyword>
<evidence type="ECO:0000259" key="12">
    <source>
        <dbReference type="PROSITE" id="PS50102"/>
    </source>
</evidence>
<evidence type="ECO:0000256" key="3">
    <source>
        <dbReference type="ARBA" id="ARBA00022737"/>
    </source>
</evidence>
<dbReference type="CDD" id="cd12755">
    <property type="entry name" value="RRM2_RBM5"/>
    <property type="match status" value="1"/>
</dbReference>
<keyword evidence="3" id="KW-0677">Repeat</keyword>
<proteinExistence type="predicted"/>
<feature type="region of interest" description="Disordered" evidence="11">
    <location>
        <begin position="427"/>
        <end position="465"/>
    </location>
</feature>
<dbReference type="InterPro" id="IPR001876">
    <property type="entry name" value="Znf_RanBP2"/>
</dbReference>
<dbReference type="Pfam" id="PF00641">
    <property type="entry name" value="Zn_ribbon_RanBP"/>
    <property type="match status" value="1"/>
</dbReference>
<evidence type="ECO:0000259" key="14">
    <source>
        <dbReference type="PROSITE" id="PS50199"/>
    </source>
</evidence>
<evidence type="ECO:0000256" key="4">
    <source>
        <dbReference type="ARBA" id="ARBA00022771"/>
    </source>
</evidence>
<dbReference type="InterPro" id="IPR012677">
    <property type="entry name" value="Nucleotide-bd_a/b_plait_sf"/>
</dbReference>
<keyword evidence="7" id="KW-0539">Nucleus</keyword>
<feature type="compositionally biased region" description="Low complexity" evidence="11">
    <location>
        <begin position="427"/>
        <end position="447"/>
    </location>
</feature>
<dbReference type="Ensembl" id="ENSOKIT00005027896.1">
    <property type="protein sequence ID" value="ENSOKIP00005026376.1"/>
    <property type="gene ID" value="ENSOKIG00005010583.1"/>
</dbReference>
<feature type="region of interest" description="Disordered" evidence="11">
    <location>
        <begin position="544"/>
        <end position="569"/>
    </location>
</feature>
<dbReference type="PANTHER" id="PTHR13948:SF21">
    <property type="entry name" value="RNA-BINDING PROTEIN 5"/>
    <property type="match status" value="1"/>
</dbReference>
<feature type="compositionally biased region" description="Basic and acidic residues" evidence="11">
    <location>
        <begin position="492"/>
        <end position="501"/>
    </location>
</feature>
<dbReference type="GO" id="GO:0005634">
    <property type="term" value="C:nucleus"/>
    <property type="evidence" value="ECO:0007669"/>
    <property type="project" value="UniProtKB-SubCell"/>
</dbReference>
<feature type="region of interest" description="Disordered" evidence="11">
    <location>
        <begin position="1"/>
        <end position="84"/>
    </location>
</feature>
<dbReference type="SMART" id="SM00360">
    <property type="entry name" value="RRM"/>
    <property type="match status" value="2"/>
</dbReference>
<feature type="domain" description="RRM" evidence="12">
    <location>
        <begin position="225"/>
        <end position="309"/>
    </location>
</feature>
<dbReference type="PROSITE" id="PS50102">
    <property type="entry name" value="RRM"/>
    <property type="match status" value="2"/>
</dbReference>
<evidence type="ECO:0000256" key="5">
    <source>
        <dbReference type="ARBA" id="ARBA00022833"/>
    </source>
</evidence>
<dbReference type="GO" id="GO:0008270">
    <property type="term" value="F:zinc ion binding"/>
    <property type="evidence" value="ECO:0007669"/>
    <property type="project" value="UniProtKB-KW"/>
</dbReference>
<dbReference type="SMART" id="SM00443">
    <property type="entry name" value="G_patch"/>
    <property type="match status" value="1"/>
</dbReference>
<dbReference type="GO" id="GO:0003723">
    <property type="term" value="F:RNA binding"/>
    <property type="evidence" value="ECO:0007669"/>
    <property type="project" value="UniProtKB-UniRule"/>
</dbReference>
<dbReference type="SUPFAM" id="SSF54928">
    <property type="entry name" value="RNA-binding domain, RBD"/>
    <property type="match status" value="2"/>
</dbReference>
<evidence type="ECO:0000256" key="7">
    <source>
        <dbReference type="ARBA" id="ARBA00023242"/>
    </source>
</evidence>
<dbReference type="InterPro" id="IPR041591">
    <property type="entry name" value="OCRE"/>
</dbReference>
<feature type="domain" description="G-patch" evidence="13">
    <location>
        <begin position="675"/>
        <end position="721"/>
    </location>
</feature>
<evidence type="ECO:0000256" key="1">
    <source>
        <dbReference type="ARBA" id="ARBA00004123"/>
    </source>
</evidence>
<organism evidence="15 16">
    <name type="scientific">Oncorhynchus kisutch</name>
    <name type="common">Coho salmon</name>
    <name type="synonym">Salmo kisutch</name>
    <dbReference type="NCBI Taxonomy" id="8019"/>
    <lineage>
        <taxon>Eukaryota</taxon>
        <taxon>Metazoa</taxon>
        <taxon>Chordata</taxon>
        <taxon>Craniata</taxon>
        <taxon>Vertebrata</taxon>
        <taxon>Euteleostomi</taxon>
        <taxon>Actinopterygii</taxon>
        <taxon>Neopterygii</taxon>
        <taxon>Teleostei</taxon>
        <taxon>Protacanthopterygii</taxon>
        <taxon>Salmoniformes</taxon>
        <taxon>Salmonidae</taxon>
        <taxon>Salmoninae</taxon>
        <taxon>Oncorhynchus</taxon>
    </lineage>
</organism>
<evidence type="ECO:0000256" key="2">
    <source>
        <dbReference type="ARBA" id="ARBA00022723"/>
    </source>
</evidence>
<evidence type="ECO:0000256" key="6">
    <source>
        <dbReference type="ARBA" id="ARBA00022884"/>
    </source>
</evidence>
<dbReference type="Pfam" id="PF17780">
    <property type="entry name" value="OCRE"/>
    <property type="match status" value="1"/>
</dbReference>
<feature type="coiled-coil region" evidence="10">
    <location>
        <begin position="605"/>
        <end position="639"/>
    </location>
</feature>
<evidence type="ECO:0000256" key="8">
    <source>
        <dbReference type="PROSITE-ProRule" id="PRU00176"/>
    </source>
</evidence>
<dbReference type="Gene3D" id="3.30.70.330">
    <property type="match status" value="2"/>
</dbReference>
<evidence type="ECO:0000259" key="13">
    <source>
        <dbReference type="PROSITE" id="PS50174"/>
    </source>
</evidence>
<evidence type="ECO:0000256" key="10">
    <source>
        <dbReference type="SAM" id="Coils"/>
    </source>
</evidence>
<dbReference type="PROSITE" id="PS50199">
    <property type="entry name" value="ZF_RANBP2_2"/>
    <property type="match status" value="1"/>
</dbReference>
<evidence type="ECO:0000256" key="11">
    <source>
        <dbReference type="SAM" id="MobiDB-lite"/>
    </source>
</evidence>
<evidence type="ECO:0000256" key="9">
    <source>
        <dbReference type="PROSITE-ProRule" id="PRU00322"/>
    </source>
</evidence>
<gene>
    <name evidence="15" type="primary">RBM5</name>
</gene>
<reference evidence="15" key="2">
    <citation type="submission" date="2025-09" db="UniProtKB">
        <authorList>
            <consortium name="Ensembl"/>
        </authorList>
    </citation>
    <scope>IDENTIFICATION</scope>
</reference>
<dbReference type="Pfam" id="PF01585">
    <property type="entry name" value="G-patch"/>
    <property type="match status" value="1"/>
</dbReference>
<dbReference type="PANTHER" id="PTHR13948">
    <property type="entry name" value="RNA-BINDING PROTEIN"/>
    <property type="match status" value="1"/>
</dbReference>
<accession>A0A8C7FDA5</accession>
<dbReference type="InterPro" id="IPR034993">
    <property type="entry name" value="RBM5_RRM2"/>
</dbReference>
<dbReference type="SUPFAM" id="SSF90209">
    <property type="entry name" value="Ran binding protein zinc finger-like"/>
    <property type="match status" value="1"/>
</dbReference>
<comment type="subcellular location">
    <subcellularLocation>
        <location evidence="1">Nucleus</location>
    </subcellularLocation>
</comment>
<feature type="region of interest" description="Disordered" evidence="11">
    <location>
        <begin position="641"/>
        <end position="671"/>
    </location>
</feature>
<evidence type="ECO:0000313" key="15">
    <source>
        <dbReference type="Ensembl" id="ENSOKIP00005026376.1"/>
    </source>
</evidence>
<feature type="compositionally biased region" description="Basic and acidic residues" evidence="11">
    <location>
        <begin position="8"/>
        <end position="62"/>
    </location>
</feature>
<dbReference type="Proteomes" id="UP000694557">
    <property type="component" value="Unassembled WGS sequence"/>
</dbReference>
<dbReference type="FunFam" id="3.30.70.330:FF:000110">
    <property type="entry name" value="RNA-binding protein 10 isoform X1"/>
    <property type="match status" value="1"/>
</dbReference>
<dbReference type="Pfam" id="PF00076">
    <property type="entry name" value="RRM_1"/>
    <property type="match status" value="1"/>
</dbReference>
<keyword evidence="2" id="KW-0479">Metal-binding</keyword>
<keyword evidence="5" id="KW-0862">Zinc</keyword>
<dbReference type="AlphaFoldDB" id="A0A8C7FDA5"/>
<dbReference type="PROSITE" id="PS50174">
    <property type="entry name" value="G_PATCH"/>
    <property type="match status" value="1"/>
</dbReference>
<keyword evidence="6 8" id="KW-0694">RNA-binding</keyword>
<feature type="region of interest" description="Disordered" evidence="11">
    <location>
        <begin position="477"/>
        <end position="501"/>
    </location>
</feature>
<dbReference type="GO" id="GO:0000398">
    <property type="term" value="P:mRNA splicing, via spliceosome"/>
    <property type="evidence" value="ECO:0007669"/>
    <property type="project" value="TreeGrafter"/>
</dbReference>
<dbReference type="Gene3D" id="4.10.1060.10">
    <property type="entry name" value="Zinc finger, RanBP2-type"/>
    <property type="match status" value="1"/>
</dbReference>
<protein>
    <submittedName>
        <fullName evidence="15">RNA binding motif protein 5</fullName>
    </submittedName>
</protein>
<dbReference type="InterPro" id="IPR000467">
    <property type="entry name" value="G_patch_dom"/>
</dbReference>
<feature type="domain" description="RRM" evidence="12">
    <location>
        <begin position="98"/>
        <end position="178"/>
    </location>
</feature>
<dbReference type="PROSITE" id="PS01358">
    <property type="entry name" value="ZF_RANBP2_1"/>
    <property type="match status" value="1"/>
</dbReference>
<reference evidence="15" key="1">
    <citation type="submission" date="2025-08" db="UniProtKB">
        <authorList>
            <consortium name="Ensembl"/>
        </authorList>
    </citation>
    <scope>IDENTIFICATION</scope>
</reference>
<dbReference type="SMART" id="SM00547">
    <property type="entry name" value="ZnF_RBZ"/>
    <property type="match status" value="1"/>
</dbReference>